<keyword evidence="1" id="KW-0597">Phosphoprotein</keyword>
<evidence type="ECO:0000256" key="1">
    <source>
        <dbReference type="ARBA" id="ARBA00022553"/>
    </source>
</evidence>
<protein>
    <recommendedName>
        <fullName evidence="2">Response regulatory domain-containing protein</fullName>
    </recommendedName>
</protein>
<evidence type="ECO:0000259" key="2">
    <source>
        <dbReference type="PROSITE" id="PS50110"/>
    </source>
</evidence>
<dbReference type="Gene3D" id="3.40.50.2300">
    <property type="match status" value="1"/>
</dbReference>
<dbReference type="SMART" id="SM00448">
    <property type="entry name" value="REC"/>
    <property type="match status" value="1"/>
</dbReference>
<dbReference type="GO" id="GO:0000160">
    <property type="term" value="P:phosphorelay signal transduction system"/>
    <property type="evidence" value="ECO:0007669"/>
    <property type="project" value="InterPro"/>
</dbReference>
<dbReference type="InterPro" id="IPR001789">
    <property type="entry name" value="Sig_transdc_resp-reg_receiver"/>
</dbReference>
<evidence type="ECO:0000313" key="3">
    <source>
        <dbReference type="EMBL" id="VAX19029.1"/>
    </source>
</evidence>
<accession>A0A3B1BM57</accession>
<gene>
    <name evidence="3" type="ORF">MNBD_NITROSPINAE03-915</name>
</gene>
<dbReference type="PANTHER" id="PTHR44591:SF23">
    <property type="entry name" value="CHEY SUBFAMILY"/>
    <property type="match status" value="1"/>
</dbReference>
<feature type="domain" description="Response regulatory" evidence="2">
    <location>
        <begin position="3"/>
        <end position="120"/>
    </location>
</feature>
<proteinExistence type="predicted"/>
<dbReference type="PANTHER" id="PTHR44591">
    <property type="entry name" value="STRESS RESPONSE REGULATOR PROTEIN 1"/>
    <property type="match status" value="1"/>
</dbReference>
<dbReference type="InterPro" id="IPR050595">
    <property type="entry name" value="Bact_response_regulator"/>
</dbReference>
<dbReference type="CDD" id="cd00156">
    <property type="entry name" value="REC"/>
    <property type="match status" value="1"/>
</dbReference>
<dbReference type="SUPFAM" id="SSF52172">
    <property type="entry name" value="CheY-like"/>
    <property type="match status" value="1"/>
</dbReference>
<organism evidence="3">
    <name type="scientific">hydrothermal vent metagenome</name>
    <dbReference type="NCBI Taxonomy" id="652676"/>
    <lineage>
        <taxon>unclassified sequences</taxon>
        <taxon>metagenomes</taxon>
        <taxon>ecological metagenomes</taxon>
    </lineage>
</organism>
<dbReference type="PROSITE" id="PS50110">
    <property type="entry name" value="RESPONSE_REGULATORY"/>
    <property type="match status" value="1"/>
</dbReference>
<dbReference type="Pfam" id="PF00072">
    <property type="entry name" value="Response_reg"/>
    <property type="match status" value="1"/>
</dbReference>
<reference evidence="3" key="1">
    <citation type="submission" date="2018-06" db="EMBL/GenBank/DDBJ databases">
        <authorList>
            <person name="Zhirakovskaya E."/>
        </authorList>
    </citation>
    <scope>NUCLEOTIDE SEQUENCE</scope>
</reference>
<dbReference type="EMBL" id="UOGB01000131">
    <property type="protein sequence ID" value="VAX19029.1"/>
    <property type="molecule type" value="Genomic_DNA"/>
</dbReference>
<name>A0A3B1BM57_9ZZZZ</name>
<sequence length="124" mass="13705">MAHVMIIDDDQYVRSVVKQMLEAAGYVVTEASSGREGIEKHKENPADLIITDIIMPDEGGLETIMKLKRDYPKIKIIAISGGGRIVQVDFLDIAKNLGVVRTMQKPLERAELLEAVAETLAMPE</sequence>
<dbReference type="InterPro" id="IPR011006">
    <property type="entry name" value="CheY-like_superfamily"/>
</dbReference>
<dbReference type="AlphaFoldDB" id="A0A3B1BM57"/>